<sequence length="141" mass="15166">MELRVFLLEDLRGMRLLLDDLFASMGQYRVVSALSTEAEAKLWLEEHPGGWDVAIVDLVLDEGTGMNVLRALKAAPDAGAVAVFSGYATGGVRQHCMNLGADAVFDKTQTSDFIAWLVQVAQQRGALIDRTSPAATAPTTT</sequence>
<feature type="modified residue" description="4-aspartylphosphate" evidence="1">
    <location>
        <position position="57"/>
    </location>
</feature>
<organism evidence="3 4">
    <name type="scientific">Ramlibacter pallidus</name>
    <dbReference type="NCBI Taxonomy" id="2780087"/>
    <lineage>
        <taxon>Bacteria</taxon>
        <taxon>Pseudomonadati</taxon>
        <taxon>Pseudomonadota</taxon>
        <taxon>Betaproteobacteria</taxon>
        <taxon>Burkholderiales</taxon>
        <taxon>Comamonadaceae</taxon>
        <taxon>Ramlibacter</taxon>
    </lineage>
</organism>
<dbReference type="InterPro" id="IPR001789">
    <property type="entry name" value="Sig_transdc_resp-reg_receiver"/>
</dbReference>
<protein>
    <submittedName>
        <fullName evidence="3">Response regulator</fullName>
    </submittedName>
</protein>
<feature type="domain" description="Response regulatory" evidence="2">
    <location>
        <begin position="4"/>
        <end position="122"/>
    </location>
</feature>
<keyword evidence="4" id="KW-1185">Reference proteome</keyword>
<reference evidence="3 4" key="1">
    <citation type="submission" date="2020-10" db="EMBL/GenBank/DDBJ databases">
        <title>Ramlibacter sp. HM2 16S ribosomal RNA gene Genome sequencing and assembly.</title>
        <authorList>
            <person name="Kang M."/>
        </authorList>
    </citation>
    <scope>NUCLEOTIDE SEQUENCE [LARGE SCALE GENOMIC DNA]</scope>
    <source>
        <strain evidence="3 4">HM2</strain>
    </source>
</reference>
<dbReference type="EMBL" id="JADDIV010000005">
    <property type="protein sequence ID" value="MBE7369631.1"/>
    <property type="molecule type" value="Genomic_DNA"/>
</dbReference>
<dbReference type="SUPFAM" id="SSF52172">
    <property type="entry name" value="CheY-like"/>
    <property type="match status" value="1"/>
</dbReference>
<name>A0ABR9S840_9BURK</name>
<dbReference type="PROSITE" id="PS50110">
    <property type="entry name" value="RESPONSE_REGULATORY"/>
    <property type="match status" value="1"/>
</dbReference>
<dbReference type="Pfam" id="PF00072">
    <property type="entry name" value="Response_reg"/>
    <property type="match status" value="1"/>
</dbReference>
<dbReference type="SMART" id="SM00448">
    <property type="entry name" value="REC"/>
    <property type="match status" value="1"/>
</dbReference>
<keyword evidence="1" id="KW-0597">Phosphoprotein</keyword>
<evidence type="ECO:0000313" key="3">
    <source>
        <dbReference type="EMBL" id="MBE7369631.1"/>
    </source>
</evidence>
<accession>A0ABR9S840</accession>
<evidence type="ECO:0000256" key="1">
    <source>
        <dbReference type="PROSITE-ProRule" id="PRU00169"/>
    </source>
</evidence>
<dbReference type="Gene3D" id="3.40.50.2300">
    <property type="match status" value="1"/>
</dbReference>
<dbReference type="InterPro" id="IPR011006">
    <property type="entry name" value="CheY-like_superfamily"/>
</dbReference>
<comment type="caution">
    <text evidence="3">The sequence shown here is derived from an EMBL/GenBank/DDBJ whole genome shotgun (WGS) entry which is preliminary data.</text>
</comment>
<dbReference type="Proteomes" id="UP000806285">
    <property type="component" value="Unassembled WGS sequence"/>
</dbReference>
<gene>
    <name evidence="3" type="ORF">IM787_18860</name>
</gene>
<evidence type="ECO:0000313" key="4">
    <source>
        <dbReference type="Proteomes" id="UP000806285"/>
    </source>
</evidence>
<proteinExistence type="predicted"/>
<dbReference type="RefSeq" id="WP_193678245.1">
    <property type="nucleotide sequence ID" value="NZ_JADDIV010000005.1"/>
</dbReference>
<evidence type="ECO:0000259" key="2">
    <source>
        <dbReference type="PROSITE" id="PS50110"/>
    </source>
</evidence>